<dbReference type="EMBL" id="ML208354">
    <property type="protein sequence ID" value="TFK68356.1"/>
    <property type="molecule type" value="Genomic_DNA"/>
</dbReference>
<protein>
    <submittedName>
        <fullName evidence="1">Uncharacterized protein</fullName>
    </submittedName>
</protein>
<evidence type="ECO:0000313" key="1">
    <source>
        <dbReference type="EMBL" id="TFK68356.1"/>
    </source>
</evidence>
<gene>
    <name evidence="1" type="ORF">BDN72DRAFT_879088</name>
</gene>
<dbReference type="Proteomes" id="UP000308600">
    <property type="component" value="Unassembled WGS sequence"/>
</dbReference>
<sequence>MPATTSDLFTGLKLLTVTDVEEEPVEYVACTTFVKEGQIQRLIRNNFDEAKDFPSTIEVPMNEEVSEVNSPDDTPIPPITRIQPRSRPRPSSKKQYPCPDCPAAFSRSADLTRHQKTSKMHNLAQEFTCSECGNLFYRIDSVKRHAKKCGKSNEVREEEMATKNRRGSRYPSYTTKLPPRRLTRREGDDREHPSRTPFLQKIVSHALSYLADYDSDSEMR</sequence>
<evidence type="ECO:0000313" key="2">
    <source>
        <dbReference type="Proteomes" id="UP000308600"/>
    </source>
</evidence>
<keyword evidence="2" id="KW-1185">Reference proteome</keyword>
<accession>A0ACD3ASS8</accession>
<proteinExistence type="predicted"/>
<organism evidence="1 2">
    <name type="scientific">Pluteus cervinus</name>
    <dbReference type="NCBI Taxonomy" id="181527"/>
    <lineage>
        <taxon>Eukaryota</taxon>
        <taxon>Fungi</taxon>
        <taxon>Dikarya</taxon>
        <taxon>Basidiomycota</taxon>
        <taxon>Agaricomycotina</taxon>
        <taxon>Agaricomycetes</taxon>
        <taxon>Agaricomycetidae</taxon>
        <taxon>Agaricales</taxon>
        <taxon>Pluteineae</taxon>
        <taxon>Pluteaceae</taxon>
        <taxon>Pluteus</taxon>
    </lineage>
</organism>
<reference evidence="1 2" key="1">
    <citation type="journal article" date="2019" name="Nat. Ecol. Evol.">
        <title>Megaphylogeny resolves global patterns of mushroom evolution.</title>
        <authorList>
            <person name="Varga T."/>
            <person name="Krizsan K."/>
            <person name="Foldi C."/>
            <person name="Dima B."/>
            <person name="Sanchez-Garcia M."/>
            <person name="Sanchez-Ramirez S."/>
            <person name="Szollosi G.J."/>
            <person name="Szarkandi J.G."/>
            <person name="Papp V."/>
            <person name="Albert L."/>
            <person name="Andreopoulos W."/>
            <person name="Angelini C."/>
            <person name="Antonin V."/>
            <person name="Barry K.W."/>
            <person name="Bougher N.L."/>
            <person name="Buchanan P."/>
            <person name="Buyck B."/>
            <person name="Bense V."/>
            <person name="Catcheside P."/>
            <person name="Chovatia M."/>
            <person name="Cooper J."/>
            <person name="Damon W."/>
            <person name="Desjardin D."/>
            <person name="Finy P."/>
            <person name="Geml J."/>
            <person name="Haridas S."/>
            <person name="Hughes K."/>
            <person name="Justo A."/>
            <person name="Karasinski D."/>
            <person name="Kautmanova I."/>
            <person name="Kiss B."/>
            <person name="Kocsube S."/>
            <person name="Kotiranta H."/>
            <person name="LaButti K.M."/>
            <person name="Lechner B.E."/>
            <person name="Liimatainen K."/>
            <person name="Lipzen A."/>
            <person name="Lukacs Z."/>
            <person name="Mihaltcheva S."/>
            <person name="Morgado L.N."/>
            <person name="Niskanen T."/>
            <person name="Noordeloos M.E."/>
            <person name="Ohm R.A."/>
            <person name="Ortiz-Santana B."/>
            <person name="Ovrebo C."/>
            <person name="Racz N."/>
            <person name="Riley R."/>
            <person name="Savchenko A."/>
            <person name="Shiryaev A."/>
            <person name="Soop K."/>
            <person name="Spirin V."/>
            <person name="Szebenyi C."/>
            <person name="Tomsovsky M."/>
            <person name="Tulloss R.E."/>
            <person name="Uehling J."/>
            <person name="Grigoriev I.V."/>
            <person name="Vagvolgyi C."/>
            <person name="Papp T."/>
            <person name="Martin F.M."/>
            <person name="Miettinen O."/>
            <person name="Hibbett D.S."/>
            <person name="Nagy L.G."/>
        </authorList>
    </citation>
    <scope>NUCLEOTIDE SEQUENCE [LARGE SCALE GENOMIC DNA]</scope>
    <source>
        <strain evidence="1 2">NL-1719</strain>
    </source>
</reference>
<name>A0ACD3ASS8_9AGAR</name>